<feature type="chain" id="PRO_5021317073" evidence="2">
    <location>
        <begin position="24"/>
        <end position="569"/>
    </location>
</feature>
<gene>
    <name evidence="3" type="ORF">AVEN_187339_1</name>
</gene>
<comment type="caution">
    <text evidence="3">The sequence shown here is derived from an EMBL/GenBank/DDBJ whole genome shotgun (WGS) entry which is preliminary data.</text>
</comment>
<dbReference type="Proteomes" id="UP000499080">
    <property type="component" value="Unassembled WGS sequence"/>
</dbReference>
<feature type="region of interest" description="Disordered" evidence="1">
    <location>
        <begin position="414"/>
        <end position="486"/>
    </location>
</feature>
<feature type="compositionally biased region" description="Polar residues" evidence="1">
    <location>
        <begin position="470"/>
        <end position="481"/>
    </location>
</feature>
<feature type="compositionally biased region" description="Basic and acidic residues" evidence="1">
    <location>
        <begin position="330"/>
        <end position="345"/>
    </location>
</feature>
<dbReference type="OrthoDB" id="6437902at2759"/>
<sequence length="569" mass="64602">MKTAAHILGLILLWACIVGRGRAQESLSDNEVDQALSASENSLAALLAGSQQEQQEPAQRRMSLEDFFINGNAQQQEAAPAALQQLPEAQLQVQQPNPESVVMVRDTNLPVVNGGMLSRLLLARRVMRLRRMIRRMLVLPRILRLGNPLRPLRPLRQVAAASSPLRLFSNRIGQAYDDPYDPRDYVFGNKGYFDSNVASGQETNYNKNKQKQSLRSYDHIVDPYELPYDQINLEKEKAVNNYEIDEGKYQNWNKQKKALNDVNVDSYGNNQAYDIQKIQEQLQLLQKLQQQSQALSNYEENDKRPKYKSSQKHQPSNSQVYQDIPQEEYNSNHEEYDNPTDHKYDSQTNQQEQSNNYKQSSQAKQVDEQQPQLTREQILQLLREQQLQILRDEQLRLQQLQQLQLLQQQQGQSYQQPQQYDNQYSNSESENQGHDYQEEPYEHQHQNPEEDEQHGHSNGNEAEDGEYEKSQTVGTGLSSAKPQKAGGKAIGVGVNVAIKPPAVNIEVIKPVSPVIKPIPPIVNPIIHKPVASAPAEEALVPIGFLPKPILKLNGRLFFGAEAGKGVRIG</sequence>
<evidence type="ECO:0000256" key="2">
    <source>
        <dbReference type="SAM" id="SignalP"/>
    </source>
</evidence>
<dbReference type="AlphaFoldDB" id="A0A4Y2HZL5"/>
<proteinExistence type="predicted"/>
<dbReference type="EMBL" id="BGPR01002265">
    <property type="protein sequence ID" value="GBM70672.1"/>
    <property type="molecule type" value="Genomic_DNA"/>
</dbReference>
<feature type="compositionally biased region" description="Polar residues" evidence="1">
    <location>
        <begin position="420"/>
        <end position="430"/>
    </location>
</feature>
<name>A0A4Y2HZL5_ARAVE</name>
<protein>
    <submittedName>
        <fullName evidence="3">Uncharacterized protein</fullName>
    </submittedName>
</protein>
<accession>A0A4Y2HZL5</accession>
<feature type="compositionally biased region" description="Polar residues" evidence="1">
    <location>
        <begin position="312"/>
        <end position="321"/>
    </location>
</feature>
<keyword evidence="4" id="KW-1185">Reference proteome</keyword>
<evidence type="ECO:0000313" key="4">
    <source>
        <dbReference type="Proteomes" id="UP000499080"/>
    </source>
</evidence>
<evidence type="ECO:0000313" key="3">
    <source>
        <dbReference type="EMBL" id="GBM70672.1"/>
    </source>
</evidence>
<feature type="region of interest" description="Disordered" evidence="1">
    <location>
        <begin position="293"/>
        <end position="370"/>
    </location>
</feature>
<reference evidence="3 4" key="1">
    <citation type="journal article" date="2019" name="Sci. Rep.">
        <title>Orb-weaving spider Araneus ventricosus genome elucidates the spidroin gene catalogue.</title>
        <authorList>
            <person name="Kono N."/>
            <person name="Nakamura H."/>
            <person name="Ohtoshi R."/>
            <person name="Moran D.A.P."/>
            <person name="Shinohara A."/>
            <person name="Yoshida Y."/>
            <person name="Fujiwara M."/>
            <person name="Mori M."/>
            <person name="Tomita M."/>
            <person name="Arakawa K."/>
        </authorList>
    </citation>
    <scope>NUCLEOTIDE SEQUENCE [LARGE SCALE GENOMIC DNA]</scope>
</reference>
<keyword evidence="2" id="KW-0732">Signal</keyword>
<feature type="signal peptide" evidence="2">
    <location>
        <begin position="1"/>
        <end position="23"/>
    </location>
</feature>
<feature type="compositionally biased region" description="Basic and acidic residues" evidence="1">
    <location>
        <begin position="431"/>
        <end position="448"/>
    </location>
</feature>
<organism evidence="3 4">
    <name type="scientific">Araneus ventricosus</name>
    <name type="common">Orbweaver spider</name>
    <name type="synonym">Epeira ventricosa</name>
    <dbReference type="NCBI Taxonomy" id="182803"/>
    <lineage>
        <taxon>Eukaryota</taxon>
        <taxon>Metazoa</taxon>
        <taxon>Ecdysozoa</taxon>
        <taxon>Arthropoda</taxon>
        <taxon>Chelicerata</taxon>
        <taxon>Arachnida</taxon>
        <taxon>Araneae</taxon>
        <taxon>Araneomorphae</taxon>
        <taxon>Entelegynae</taxon>
        <taxon>Araneoidea</taxon>
        <taxon>Araneidae</taxon>
        <taxon>Araneus</taxon>
    </lineage>
</organism>
<evidence type="ECO:0000256" key="1">
    <source>
        <dbReference type="SAM" id="MobiDB-lite"/>
    </source>
</evidence>
<feature type="compositionally biased region" description="Polar residues" evidence="1">
    <location>
        <begin position="346"/>
        <end position="370"/>
    </location>
</feature>